<comment type="caution">
    <text evidence="2">The sequence shown here is derived from an EMBL/GenBank/DDBJ whole genome shotgun (WGS) entry which is preliminary data.</text>
</comment>
<name>A0A4Z2HTB7_9TELE</name>
<keyword evidence="3" id="KW-1185">Reference proteome</keyword>
<evidence type="ECO:0000256" key="1">
    <source>
        <dbReference type="SAM" id="MobiDB-lite"/>
    </source>
</evidence>
<dbReference type="EMBL" id="SRLO01000181">
    <property type="protein sequence ID" value="TNN69049.1"/>
    <property type="molecule type" value="Genomic_DNA"/>
</dbReference>
<protein>
    <submittedName>
        <fullName evidence="2">Uncharacterized protein</fullName>
    </submittedName>
</protein>
<feature type="region of interest" description="Disordered" evidence="1">
    <location>
        <begin position="51"/>
        <end position="70"/>
    </location>
</feature>
<feature type="region of interest" description="Disordered" evidence="1">
    <location>
        <begin position="1"/>
        <end position="25"/>
    </location>
</feature>
<dbReference type="AlphaFoldDB" id="A0A4Z2HTB7"/>
<evidence type="ECO:0000313" key="3">
    <source>
        <dbReference type="Proteomes" id="UP000314294"/>
    </source>
</evidence>
<proteinExistence type="predicted"/>
<reference evidence="2 3" key="1">
    <citation type="submission" date="2019-03" db="EMBL/GenBank/DDBJ databases">
        <title>First draft genome of Liparis tanakae, snailfish: a comprehensive survey of snailfish specific genes.</title>
        <authorList>
            <person name="Kim W."/>
            <person name="Song I."/>
            <person name="Jeong J.-H."/>
            <person name="Kim D."/>
            <person name="Kim S."/>
            <person name="Ryu S."/>
            <person name="Song J.Y."/>
            <person name="Lee S.K."/>
        </authorList>
    </citation>
    <scope>NUCLEOTIDE SEQUENCE [LARGE SCALE GENOMIC DNA]</scope>
    <source>
        <tissue evidence="2">Muscle</tissue>
    </source>
</reference>
<dbReference type="Proteomes" id="UP000314294">
    <property type="component" value="Unassembled WGS sequence"/>
</dbReference>
<accession>A0A4Z2HTB7</accession>
<gene>
    <name evidence="2" type="ORF">EYF80_020752</name>
</gene>
<organism evidence="2 3">
    <name type="scientific">Liparis tanakae</name>
    <name type="common">Tanaka's snailfish</name>
    <dbReference type="NCBI Taxonomy" id="230148"/>
    <lineage>
        <taxon>Eukaryota</taxon>
        <taxon>Metazoa</taxon>
        <taxon>Chordata</taxon>
        <taxon>Craniata</taxon>
        <taxon>Vertebrata</taxon>
        <taxon>Euteleostomi</taxon>
        <taxon>Actinopterygii</taxon>
        <taxon>Neopterygii</taxon>
        <taxon>Teleostei</taxon>
        <taxon>Neoteleostei</taxon>
        <taxon>Acanthomorphata</taxon>
        <taxon>Eupercaria</taxon>
        <taxon>Perciformes</taxon>
        <taxon>Cottioidei</taxon>
        <taxon>Cottales</taxon>
        <taxon>Liparidae</taxon>
        <taxon>Liparis</taxon>
    </lineage>
</organism>
<evidence type="ECO:0000313" key="2">
    <source>
        <dbReference type="EMBL" id="TNN69049.1"/>
    </source>
</evidence>
<sequence>MNLKPAVHNQRYNRKEQKPQGNGPTALRHVQAGLQHHCKCHTILAPSLEGRLRSPQVSPDRSRGGETDGPLSTEFWNCSLSLQPDAEVQLKSKLQALMNTRARLRQQEQFKEATRMIEGCNNNTPDTAQLTTAPLTLRVAGSSVGSSVRLSEKRWQPSLAFNSSQAPI</sequence>